<dbReference type="UniPathway" id="UPA00098">
    <property type="reaction ID" value="UER00360"/>
</dbReference>
<dbReference type="NCBIfam" id="TIGR00407">
    <property type="entry name" value="proA"/>
    <property type="match status" value="1"/>
</dbReference>
<keyword evidence="7" id="KW-0963">Cytoplasm</keyword>
<feature type="region of interest" description="Disordered" evidence="8">
    <location>
        <begin position="116"/>
        <end position="142"/>
    </location>
</feature>
<evidence type="ECO:0000256" key="3">
    <source>
        <dbReference type="ARBA" id="ARBA00022650"/>
    </source>
</evidence>
<dbReference type="CDD" id="cd07079">
    <property type="entry name" value="ALDH_F18-19_ProA-GPR"/>
    <property type="match status" value="1"/>
</dbReference>
<dbReference type="GO" id="GO:0005737">
    <property type="term" value="C:cytoplasm"/>
    <property type="evidence" value="ECO:0007669"/>
    <property type="project" value="UniProtKB-SubCell"/>
</dbReference>
<comment type="subcellular location">
    <subcellularLocation>
        <location evidence="7">Cytoplasm</location>
    </subcellularLocation>
</comment>
<evidence type="ECO:0000256" key="2">
    <source>
        <dbReference type="ARBA" id="ARBA00022605"/>
    </source>
</evidence>
<keyword evidence="5 7" id="KW-0560">Oxidoreductase</keyword>
<evidence type="ECO:0000256" key="1">
    <source>
        <dbReference type="ARBA" id="ARBA00004985"/>
    </source>
</evidence>
<comment type="catalytic activity">
    <reaction evidence="6 7">
        <text>L-glutamate 5-semialdehyde + phosphate + NADP(+) = L-glutamyl 5-phosphate + NADPH + H(+)</text>
        <dbReference type="Rhea" id="RHEA:19541"/>
        <dbReference type="ChEBI" id="CHEBI:15378"/>
        <dbReference type="ChEBI" id="CHEBI:43474"/>
        <dbReference type="ChEBI" id="CHEBI:57783"/>
        <dbReference type="ChEBI" id="CHEBI:58066"/>
        <dbReference type="ChEBI" id="CHEBI:58274"/>
        <dbReference type="ChEBI" id="CHEBI:58349"/>
        <dbReference type="EC" id="1.2.1.41"/>
    </reaction>
</comment>
<feature type="domain" description="Aldehyde dehydrogenase" evidence="9">
    <location>
        <begin position="152"/>
        <end position="320"/>
    </location>
</feature>
<keyword evidence="4 7" id="KW-0521">NADP</keyword>
<keyword evidence="11" id="KW-1185">Reference proteome</keyword>
<dbReference type="PROSITE" id="PS01223">
    <property type="entry name" value="PROA"/>
    <property type="match status" value="1"/>
</dbReference>
<dbReference type="InterPro" id="IPR016161">
    <property type="entry name" value="Ald_DH/histidinol_DH"/>
</dbReference>
<evidence type="ECO:0000313" key="11">
    <source>
        <dbReference type="Proteomes" id="UP000236728"/>
    </source>
</evidence>
<comment type="pathway">
    <text evidence="1 7">Amino-acid biosynthesis; L-proline biosynthesis; L-glutamate 5-semialdehyde from L-glutamate: step 2/2.</text>
</comment>
<name>A0A1H6AAX6_9BACT</name>
<keyword evidence="2 7" id="KW-0028">Amino-acid biosynthesis</keyword>
<evidence type="ECO:0000256" key="5">
    <source>
        <dbReference type="ARBA" id="ARBA00023002"/>
    </source>
</evidence>
<dbReference type="AlphaFoldDB" id="A0A1H6AAX6"/>
<dbReference type="Gene3D" id="3.40.605.10">
    <property type="entry name" value="Aldehyde Dehydrogenase, Chain A, domain 1"/>
    <property type="match status" value="2"/>
</dbReference>
<dbReference type="FunFam" id="3.40.309.10:FF:000006">
    <property type="entry name" value="Gamma-glutamyl phosphate reductase"/>
    <property type="match status" value="1"/>
</dbReference>
<protein>
    <recommendedName>
        <fullName evidence="7">Gamma-glutamyl phosphate reductase</fullName>
        <shortName evidence="7">GPR</shortName>
        <ecNumber evidence="7">1.2.1.41</ecNumber>
    </recommendedName>
    <alternativeName>
        <fullName evidence="7">Glutamate-5-semialdehyde dehydrogenase</fullName>
    </alternativeName>
    <alternativeName>
        <fullName evidence="7">Glutamyl-gamma-semialdehyde dehydrogenase</fullName>
        <shortName evidence="7">GSA dehydrogenase</shortName>
    </alternativeName>
</protein>
<dbReference type="PIRSF" id="PIRSF000151">
    <property type="entry name" value="GPR"/>
    <property type="match status" value="1"/>
</dbReference>
<dbReference type="InterPro" id="IPR016163">
    <property type="entry name" value="Ald_DH_C"/>
</dbReference>
<evidence type="ECO:0000259" key="9">
    <source>
        <dbReference type="Pfam" id="PF00171"/>
    </source>
</evidence>
<dbReference type="Proteomes" id="UP000236728">
    <property type="component" value="Unassembled WGS sequence"/>
</dbReference>
<dbReference type="HAMAP" id="MF_00412">
    <property type="entry name" value="ProA"/>
    <property type="match status" value="1"/>
</dbReference>
<gene>
    <name evidence="7" type="primary">proA</name>
    <name evidence="10" type="ORF">SAMN05421819_3005</name>
</gene>
<proteinExistence type="inferred from homology"/>
<comment type="function">
    <text evidence="7">Catalyzes the NADPH-dependent reduction of L-glutamate 5-phosphate into L-glutamate 5-semialdehyde and phosphate. The product spontaneously undergoes cyclization to form 1-pyrroline-5-carboxylate.</text>
</comment>
<dbReference type="GO" id="GO:0004350">
    <property type="term" value="F:glutamate-5-semialdehyde dehydrogenase activity"/>
    <property type="evidence" value="ECO:0007669"/>
    <property type="project" value="UniProtKB-UniRule"/>
</dbReference>
<dbReference type="GO" id="GO:0050661">
    <property type="term" value="F:NADP binding"/>
    <property type="evidence" value="ECO:0007669"/>
    <property type="project" value="InterPro"/>
</dbReference>
<dbReference type="EC" id="1.2.1.41" evidence="7"/>
<dbReference type="EMBL" id="FNVA01000005">
    <property type="protein sequence ID" value="SEG45207.1"/>
    <property type="molecule type" value="Genomic_DNA"/>
</dbReference>
<dbReference type="InterPro" id="IPR015590">
    <property type="entry name" value="Aldehyde_DH_dom"/>
</dbReference>
<evidence type="ECO:0000256" key="6">
    <source>
        <dbReference type="ARBA" id="ARBA00049024"/>
    </source>
</evidence>
<evidence type="ECO:0000256" key="8">
    <source>
        <dbReference type="SAM" id="MobiDB-lite"/>
    </source>
</evidence>
<dbReference type="RefSeq" id="WP_235011618.1">
    <property type="nucleotide sequence ID" value="NZ_FNVA01000005.1"/>
</dbReference>
<accession>A0A1H6AAX6</accession>
<reference evidence="10 11" key="1">
    <citation type="submission" date="2016-10" db="EMBL/GenBank/DDBJ databases">
        <authorList>
            <person name="de Groot N.N."/>
        </authorList>
    </citation>
    <scope>NUCLEOTIDE SEQUENCE [LARGE SCALE GENOMIC DNA]</scope>
    <source>
        <strain evidence="10 11">DSM 22489</strain>
    </source>
</reference>
<dbReference type="SUPFAM" id="SSF53720">
    <property type="entry name" value="ALDH-like"/>
    <property type="match status" value="1"/>
</dbReference>
<organism evidence="10 11">
    <name type="scientific">Bryocella elongata</name>
    <dbReference type="NCBI Taxonomy" id="863522"/>
    <lineage>
        <taxon>Bacteria</taxon>
        <taxon>Pseudomonadati</taxon>
        <taxon>Acidobacteriota</taxon>
        <taxon>Terriglobia</taxon>
        <taxon>Terriglobales</taxon>
        <taxon>Acidobacteriaceae</taxon>
        <taxon>Bryocella</taxon>
    </lineage>
</organism>
<comment type="similarity">
    <text evidence="7">Belongs to the gamma-glutamyl phosphate reductase family.</text>
</comment>
<dbReference type="PANTHER" id="PTHR11063:SF8">
    <property type="entry name" value="DELTA-1-PYRROLINE-5-CARBOXYLATE SYNTHASE"/>
    <property type="match status" value="1"/>
</dbReference>
<dbReference type="GO" id="GO:0055129">
    <property type="term" value="P:L-proline biosynthetic process"/>
    <property type="evidence" value="ECO:0007669"/>
    <property type="project" value="UniProtKB-UniRule"/>
</dbReference>
<evidence type="ECO:0000256" key="4">
    <source>
        <dbReference type="ARBA" id="ARBA00022857"/>
    </source>
</evidence>
<dbReference type="NCBIfam" id="NF001221">
    <property type="entry name" value="PRK00197.1"/>
    <property type="match status" value="1"/>
</dbReference>
<dbReference type="InterPro" id="IPR016162">
    <property type="entry name" value="Ald_DH_N"/>
</dbReference>
<evidence type="ECO:0000256" key="7">
    <source>
        <dbReference type="HAMAP-Rule" id="MF_00412"/>
    </source>
</evidence>
<dbReference type="InterPro" id="IPR020593">
    <property type="entry name" value="G-glutamylP_reductase_CS"/>
</dbReference>
<keyword evidence="3 7" id="KW-0641">Proline biosynthesis</keyword>
<dbReference type="InterPro" id="IPR012134">
    <property type="entry name" value="Glu-5-SA_DH"/>
</dbReference>
<dbReference type="InterPro" id="IPR000965">
    <property type="entry name" value="GPR_dom"/>
</dbReference>
<dbReference type="Pfam" id="PF00171">
    <property type="entry name" value="Aldedh"/>
    <property type="match status" value="1"/>
</dbReference>
<evidence type="ECO:0000313" key="10">
    <source>
        <dbReference type="EMBL" id="SEG45207.1"/>
    </source>
</evidence>
<feature type="region of interest" description="Disordered" evidence="8">
    <location>
        <begin position="1"/>
        <end position="36"/>
    </location>
</feature>
<sequence length="470" mass="50168">MSAAAKDATRAEGTHVTTRSMAEAAKRASRGLAPLSEDRRNAALEAMANALEAHAAELLAASAEDVLAAEHATEKLPAATLSRLKLNATKLAEMVAQVRSVAALPDPLGRTLDAIELDDQDPSTTSGAPGPSHLGNRDQPATNAGLHLTKLSVPLGVLAVIFEARPDAVTQIASLAIKSGNAVLLKPGKEVERTAAAIVHVLREALASVDLPADSVALVVGRERTNELLTMHDLIDLAIPRGSKQLVDYVMANSRIPVLGHSEGICHIYVDRAANEELAMRVIEDAKSDYPAACNAVETVLVHREIATEFLPKLAEHLRARGITLHGDAITQQILRGMEILPVHDWHTEYGELELSLGIVSSLDAAIDHIHTHGSSHTESILTEDPIAAERFLREVDAAGVFHNASTRFADGFRYGFGAEVGISTSKFHARGPVGLEGLTTYKYVLRGAGHTAGDYRGADGRSFTHRRKL</sequence>
<dbReference type="Gene3D" id="3.40.309.10">
    <property type="entry name" value="Aldehyde Dehydrogenase, Chain A, domain 2"/>
    <property type="match status" value="1"/>
</dbReference>
<dbReference type="PANTHER" id="PTHR11063">
    <property type="entry name" value="GLUTAMATE SEMIALDEHYDE DEHYDROGENASE"/>
    <property type="match status" value="1"/>
</dbReference>